<keyword evidence="3" id="KW-1185">Reference proteome</keyword>
<comment type="caution">
    <text evidence="2">The sequence shown here is derived from an EMBL/GenBank/DDBJ whole genome shotgun (WGS) entry which is preliminary data.</text>
</comment>
<dbReference type="EMBL" id="NXIE01000002">
    <property type="protein sequence ID" value="RXK13208.1"/>
    <property type="molecule type" value="Genomic_DNA"/>
</dbReference>
<proteinExistence type="predicted"/>
<evidence type="ECO:0000256" key="1">
    <source>
        <dbReference type="SAM" id="Coils"/>
    </source>
</evidence>
<dbReference type="Proteomes" id="UP000289718">
    <property type="component" value="Unassembled WGS sequence"/>
</dbReference>
<evidence type="ECO:0000313" key="2">
    <source>
        <dbReference type="EMBL" id="RXK13208.1"/>
    </source>
</evidence>
<reference evidence="2 3" key="1">
    <citation type="submission" date="2017-09" db="EMBL/GenBank/DDBJ databases">
        <title>Genomics of the genus Arcobacter.</title>
        <authorList>
            <person name="Perez-Cataluna A."/>
            <person name="Figueras M.J."/>
            <person name="Salas-Masso N."/>
        </authorList>
    </citation>
    <scope>NUCLEOTIDE SEQUENCE [LARGE SCALE GENOMIC DNA]</scope>
    <source>
        <strain evidence="2 3">F156-34</strain>
    </source>
</reference>
<dbReference type="RefSeq" id="WP_129061029.1">
    <property type="nucleotide sequence ID" value="NZ_NXIE01000002.1"/>
</dbReference>
<dbReference type="OrthoDB" id="5365527at2"/>
<keyword evidence="1" id="KW-0175">Coiled coil</keyword>
<feature type="coiled-coil region" evidence="1">
    <location>
        <begin position="318"/>
        <end position="345"/>
    </location>
</feature>
<dbReference type="AlphaFoldDB" id="A0A4Q1AWK3"/>
<gene>
    <name evidence="2" type="ORF">CP965_05260</name>
</gene>
<organism evidence="2 3">
    <name type="scientific">Halarcobacter mediterraneus</name>
    <dbReference type="NCBI Taxonomy" id="2023153"/>
    <lineage>
        <taxon>Bacteria</taxon>
        <taxon>Pseudomonadati</taxon>
        <taxon>Campylobacterota</taxon>
        <taxon>Epsilonproteobacteria</taxon>
        <taxon>Campylobacterales</taxon>
        <taxon>Arcobacteraceae</taxon>
        <taxon>Halarcobacter</taxon>
    </lineage>
</organism>
<feature type="coiled-coil region" evidence="1">
    <location>
        <begin position="57"/>
        <end position="84"/>
    </location>
</feature>
<name>A0A4Q1AWK3_9BACT</name>
<accession>A0A4Q1AWK3</accession>
<evidence type="ECO:0000313" key="3">
    <source>
        <dbReference type="Proteomes" id="UP000289718"/>
    </source>
</evidence>
<sequence>MTISTNNNFFNQITSNIAKKNITSTNNDSFKIYKESQTEITAFTKKVEDDFSTYTAKELSELSYEEVQENYEEIKRRLEYSIKKAQDILNSDSFKNYQKELIRNGDYEIRGGSKEHQVRMEINIEETTTQIVSLGSKYNISKPTIEKAYENINIKEYNELQDLLSFNDKFKIVNFFENDEINKTIYNNYEDNSQVYYEQPHISDLDGANFGFNAGSAYNIQGTDLKAILQSVKDAKEFIERHGVKTVKSDGSFSNGYLINGDEISIAGKRFSIYDVNKNIKEDNEYKTIKEKESSTKIEEKIIDYSLYNTAQLREISFEEAKGNYDELKTTLEDLLKNSNNLNKEDQDNLLAFKAQLEKVNYSDNDKLNETIYNKLSDIEDSKVAVWSDLVITENIQNIQDGKISSLILNGISFSKDEIGKTNNINEKNKEEKNKENTTQIGEKHINIDYIINTVSLAVSNTQNTQDKPYSKEHIKIYSDFISQYNQIKDSIF</sequence>
<protein>
    <submittedName>
        <fullName evidence="2">Uncharacterized protein</fullName>
    </submittedName>
</protein>